<dbReference type="PANTHER" id="PTHR13292">
    <property type="entry name" value="AUTOPHAGY-RELATED PROTEIN 101"/>
    <property type="match status" value="1"/>
</dbReference>
<accession>A0AAN9TGF1</accession>
<dbReference type="GO" id="GO:0019901">
    <property type="term" value="F:protein kinase binding"/>
    <property type="evidence" value="ECO:0007669"/>
    <property type="project" value="TreeGrafter"/>
</dbReference>
<dbReference type="Pfam" id="PF07855">
    <property type="entry name" value="ATG101"/>
    <property type="match status" value="1"/>
</dbReference>
<dbReference type="AlphaFoldDB" id="A0AAN9TGF1"/>
<dbReference type="Proteomes" id="UP001367676">
    <property type="component" value="Unassembled WGS sequence"/>
</dbReference>
<dbReference type="GO" id="GO:0000045">
    <property type="term" value="P:autophagosome assembly"/>
    <property type="evidence" value="ECO:0007669"/>
    <property type="project" value="TreeGrafter"/>
</dbReference>
<organism evidence="4 5">
    <name type="scientific">Parthenolecanium corni</name>
    <dbReference type="NCBI Taxonomy" id="536013"/>
    <lineage>
        <taxon>Eukaryota</taxon>
        <taxon>Metazoa</taxon>
        <taxon>Ecdysozoa</taxon>
        <taxon>Arthropoda</taxon>
        <taxon>Hexapoda</taxon>
        <taxon>Insecta</taxon>
        <taxon>Pterygota</taxon>
        <taxon>Neoptera</taxon>
        <taxon>Paraneoptera</taxon>
        <taxon>Hemiptera</taxon>
        <taxon>Sternorrhyncha</taxon>
        <taxon>Coccoidea</taxon>
        <taxon>Coccidae</taxon>
        <taxon>Parthenolecanium</taxon>
    </lineage>
</organism>
<evidence type="ECO:0000313" key="4">
    <source>
        <dbReference type="EMBL" id="KAK7590660.1"/>
    </source>
</evidence>
<reference evidence="4 5" key="1">
    <citation type="submission" date="2024-03" db="EMBL/GenBank/DDBJ databases">
        <title>Adaptation during the transition from Ophiocordyceps entomopathogen to insect associate is accompanied by gene loss and intensified selection.</title>
        <authorList>
            <person name="Ward C.M."/>
            <person name="Onetto C.A."/>
            <person name="Borneman A.R."/>
        </authorList>
    </citation>
    <scope>NUCLEOTIDE SEQUENCE [LARGE SCALE GENOMIC DNA]</scope>
    <source>
        <strain evidence="4">AWRI1</strain>
        <tissue evidence="4">Single Adult Female</tissue>
    </source>
</reference>
<dbReference type="GO" id="GO:1990316">
    <property type="term" value="C:Atg1/ULK1 kinase complex"/>
    <property type="evidence" value="ECO:0007669"/>
    <property type="project" value="TreeGrafter"/>
</dbReference>
<comment type="similarity">
    <text evidence="1">Belongs to the ATG101 family.</text>
</comment>
<proteinExistence type="inferred from homology"/>
<gene>
    <name evidence="4" type="ORF">V9T40_002273</name>
</gene>
<dbReference type="EMBL" id="JBBCAQ010000022">
    <property type="protein sequence ID" value="KAK7590660.1"/>
    <property type="molecule type" value="Genomic_DNA"/>
</dbReference>
<comment type="caution">
    <text evidence="4">The sequence shown here is derived from an EMBL/GenBank/DDBJ whole genome shotgun (WGS) entry which is preliminary data.</text>
</comment>
<keyword evidence="5" id="KW-1185">Reference proteome</keyword>
<dbReference type="InterPro" id="IPR012445">
    <property type="entry name" value="ATG101"/>
</dbReference>
<dbReference type="PANTHER" id="PTHR13292:SF0">
    <property type="entry name" value="AUTOPHAGY-RELATED PROTEIN 101"/>
    <property type="match status" value="1"/>
</dbReference>
<evidence type="ECO:0000313" key="5">
    <source>
        <dbReference type="Proteomes" id="UP001367676"/>
    </source>
</evidence>
<keyword evidence="3" id="KW-0072">Autophagy</keyword>
<sequence length="217" mass="25122">MNSRSQTFELKVEGRQIDEAVACLFHTVLFHRTLGKFTFEENGAYSMGTVGYQDVDCDFIDITYVCCSSYSLDSVLKKEISKFSDSLRRDNHGSGQISLEFFQKRKSHWPFPPESIPWEVWNVRIELLKLCNENDRLLRKEIVGEEIGEKIIHIAEIMNRHEYIPSIPQQSELEFIFDTSYPDVQPYLFKLGYVTSDTASPSVGYTVRKLIKETLSL</sequence>
<name>A0AAN9TGF1_9HEMI</name>
<evidence type="ECO:0000256" key="3">
    <source>
        <dbReference type="ARBA" id="ARBA00023006"/>
    </source>
</evidence>
<dbReference type="GO" id="GO:0000407">
    <property type="term" value="C:phagophore assembly site"/>
    <property type="evidence" value="ECO:0007669"/>
    <property type="project" value="TreeGrafter"/>
</dbReference>
<evidence type="ECO:0000256" key="1">
    <source>
        <dbReference type="ARBA" id="ARBA00007130"/>
    </source>
</evidence>
<evidence type="ECO:0000256" key="2">
    <source>
        <dbReference type="ARBA" id="ARBA00018874"/>
    </source>
</evidence>
<protein>
    <recommendedName>
        <fullName evidence="2">Autophagy-related protein 101</fullName>
    </recommendedName>
</protein>